<protein>
    <submittedName>
        <fullName evidence="1">Uncharacterized protein</fullName>
    </submittedName>
</protein>
<gene>
    <name evidence="1" type="ORF">RND81_03G128200</name>
</gene>
<dbReference type="AlphaFoldDB" id="A0AAW1M8B4"/>
<evidence type="ECO:0000313" key="2">
    <source>
        <dbReference type="Proteomes" id="UP001443914"/>
    </source>
</evidence>
<dbReference type="Proteomes" id="UP001443914">
    <property type="component" value="Unassembled WGS sequence"/>
</dbReference>
<reference evidence="1" key="1">
    <citation type="submission" date="2024-03" db="EMBL/GenBank/DDBJ databases">
        <title>WGS assembly of Saponaria officinalis var. Norfolk2.</title>
        <authorList>
            <person name="Jenkins J."/>
            <person name="Shu S."/>
            <person name="Grimwood J."/>
            <person name="Barry K."/>
            <person name="Goodstein D."/>
            <person name="Schmutz J."/>
            <person name="Leebens-Mack J."/>
            <person name="Osbourn A."/>
        </authorList>
    </citation>
    <scope>NUCLEOTIDE SEQUENCE [LARGE SCALE GENOMIC DNA]</scope>
    <source>
        <strain evidence="1">JIC</strain>
    </source>
</reference>
<keyword evidence="2" id="KW-1185">Reference proteome</keyword>
<proteinExistence type="predicted"/>
<dbReference type="EMBL" id="JBDFQZ010000003">
    <property type="protein sequence ID" value="KAK9741787.1"/>
    <property type="molecule type" value="Genomic_DNA"/>
</dbReference>
<accession>A0AAW1M8B4</accession>
<organism evidence="1 2">
    <name type="scientific">Saponaria officinalis</name>
    <name type="common">Common soapwort</name>
    <name type="synonym">Lychnis saponaria</name>
    <dbReference type="NCBI Taxonomy" id="3572"/>
    <lineage>
        <taxon>Eukaryota</taxon>
        <taxon>Viridiplantae</taxon>
        <taxon>Streptophyta</taxon>
        <taxon>Embryophyta</taxon>
        <taxon>Tracheophyta</taxon>
        <taxon>Spermatophyta</taxon>
        <taxon>Magnoliopsida</taxon>
        <taxon>eudicotyledons</taxon>
        <taxon>Gunneridae</taxon>
        <taxon>Pentapetalae</taxon>
        <taxon>Caryophyllales</taxon>
        <taxon>Caryophyllaceae</taxon>
        <taxon>Caryophylleae</taxon>
        <taxon>Saponaria</taxon>
    </lineage>
</organism>
<evidence type="ECO:0000313" key="1">
    <source>
        <dbReference type="EMBL" id="KAK9741787.1"/>
    </source>
</evidence>
<name>A0AAW1M8B4_SAPOF</name>
<comment type="caution">
    <text evidence="1">The sequence shown here is derived from an EMBL/GenBank/DDBJ whole genome shotgun (WGS) entry which is preliminary data.</text>
</comment>
<sequence length="109" mass="12967">MPQPPCRHLSYSLTRHPPFLVDSKFVVFHHSCPQHHLRHPHTLDITQNVDFFPTIRLYLYSCLPPNTSPRVQNLSPILRNFTLKIPEKLYFNYFLNMSFYNKGQNKTNI</sequence>